<dbReference type="EMBL" id="CP108021">
    <property type="protein sequence ID" value="WUM19437.1"/>
    <property type="molecule type" value="Genomic_DNA"/>
</dbReference>
<evidence type="ECO:0000259" key="1">
    <source>
        <dbReference type="Pfam" id="PF16571"/>
    </source>
</evidence>
<dbReference type="AlphaFoldDB" id="A0AAU4K0C5"/>
<proteinExistence type="predicted"/>
<evidence type="ECO:0000313" key="3">
    <source>
        <dbReference type="Proteomes" id="UP001432128"/>
    </source>
</evidence>
<protein>
    <submittedName>
        <fullName evidence="2">FBP domain-containing protein</fullName>
    </submittedName>
</protein>
<sequence>MEPVTDSDIRASFVNATKGEMKRIVLPRDLSETRWEDIDFLGWVDPTYAGRSYVVTPGDDGLVGVALRYETGGSRKAQMCKICLTTHPSGGVSLMTARKAGEAGRKGNTVGTYICSDLDCSLYARGKKTPALGKQYREDLDVESKIDRVRQNLAAFVARVSD</sequence>
<accession>A0AAU4K0C5</accession>
<gene>
    <name evidence="2" type="ORF">OG579_17270</name>
</gene>
<dbReference type="KEGG" id="whr:OG579_17270"/>
<reference evidence="2 3" key="1">
    <citation type="submission" date="2022-10" db="EMBL/GenBank/DDBJ databases">
        <title>The complete genomes of actinobacterial strains from the NBC collection.</title>
        <authorList>
            <person name="Joergensen T.S."/>
            <person name="Alvarez Arevalo M."/>
            <person name="Sterndorff E.B."/>
            <person name="Faurdal D."/>
            <person name="Vuksanovic O."/>
            <person name="Mourched A.-S."/>
            <person name="Charusanti P."/>
            <person name="Shaw S."/>
            <person name="Blin K."/>
            <person name="Weber T."/>
        </authorList>
    </citation>
    <scope>NUCLEOTIDE SEQUENCE [LARGE SCALE GENOMIC DNA]</scope>
    <source>
        <strain evidence="2 3">NBC_00319</strain>
    </source>
</reference>
<dbReference type="InterPro" id="IPR032330">
    <property type="entry name" value="EF-G-binding_C"/>
</dbReference>
<keyword evidence="3" id="KW-1185">Reference proteome</keyword>
<dbReference type="Proteomes" id="UP001432128">
    <property type="component" value="Chromosome"/>
</dbReference>
<dbReference type="Pfam" id="PF16571">
    <property type="entry name" value="FBP_C"/>
    <property type="match status" value="1"/>
</dbReference>
<dbReference type="RefSeq" id="WP_055786164.1">
    <property type="nucleotide sequence ID" value="NZ_CP108021.1"/>
</dbReference>
<organism evidence="2 3">
    <name type="scientific">Williamsia herbipolensis</name>
    <dbReference type="NCBI Taxonomy" id="1603258"/>
    <lineage>
        <taxon>Bacteria</taxon>
        <taxon>Bacillati</taxon>
        <taxon>Actinomycetota</taxon>
        <taxon>Actinomycetes</taxon>
        <taxon>Mycobacteriales</taxon>
        <taxon>Nocardiaceae</taxon>
        <taxon>Williamsia</taxon>
    </lineage>
</organism>
<name>A0AAU4K0C5_9NOCA</name>
<feature type="domain" description="Elongation factor G-binding protein C-terminal treble-clef zinc-finger" evidence="1">
    <location>
        <begin position="8"/>
        <end position="160"/>
    </location>
</feature>
<evidence type="ECO:0000313" key="2">
    <source>
        <dbReference type="EMBL" id="WUM19437.1"/>
    </source>
</evidence>